<feature type="chain" id="PRO_5032785128" evidence="1">
    <location>
        <begin position="29"/>
        <end position="141"/>
    </location>
</feature>
<evidence type="ECO:0000256" key="1">
    <source>
        <dbReference type="SAM" id="SignalP"/>
    </source>
</evidence>
<protein>
    <submittedName>
        <fullName evidence="2">Uncharacterized protein</fullName>
    </submittedName>
</protein>
<dbReference type="PROSITE" id="PS51257">
    <property type="entry name" value="PROKAR_LIPOPROTEIN"/>
    <property type="match status" value="1"/>
</dbReference>
<evidence type="ECO:0000313" key="3">
    <source>
        <dbReference type="Proteomes" id="UP000587527"/>
    </source>
</evidence>
<comment type="caution">
    <text evidence="2">The sequence shown here is derived from an EMBL/GenBank/DDBJ whole genome shotgun (WGS) entry which is preliminary data.</text>
</comment>
<dbReference type="EMBL" id="JACHMN010000003">
    <property type="protein sequence ID" value="MBB5873748.1"/>
    <property type="molecule type" value="Genomic_DNA"/>
</dbReference>
<sequence>MLKRLAQLVTLAPTATVGVFVFATPALAVGGCTPSSILSPCVDWGAGADNIRADFYLDTAPSNNRYYYRVAIHVIRGSDDNGMWVSAKTRFTTTGHYCCWYRYWPLGHPPVEPAKMKTVIYIYNSASVLYEVRSSPIVTFP</sequence>
<proteinExistence type="predicted"/>
<keyword evidence="3" id="KW-1185">Reference proteome</keyword>
<name>A0A841C1W7_9ACTN</name>
<keyword evidence="1" id="KW-0732">Signal</keyword>
<dbReference type="RefSeq" id="WP_184845312.1">
    <property type="nucleotide sequence ID" value="NZ_JACHMN010000003.1"/>
</dbReference>
<accession>A0A841C1W7</accession>
<organism evidence="2 3">
    <name type="scientific">Allocatelliglobosispora scoriae</name>
    <dbReference type="NCBI Taxonomy" id="643052"/>
    <lineage>
        <taxon>Bacteria</taxon>
        <taxon>Bacillati</taxon>
        <taxon>Actinomycetota</taxon>
        <taxon>Actinomycetes</taxon>
        <taxon>Micromonosporales</taxon>
        <taxon>Micromonosporaceae</taxon>
        <taxon>Allocatelliglobosispora</taxon>
    </lineage>
</organism>
<evidence type="ECO:0000313" key="2">
    <source>
        <dbReference type="EMBL" id="MBB5873748.1"/>
    </source>
</evidence>
<gene>
    <name evidence="2" type="ORF">F4553_007182</name>
</gene>
<dbReference type="Proteomes" id="UP000587527">
    <property type="component" value="Unassembled WGS sequence"/>
</dbReference>
<feature type="signal peptide" evidence="1">
    <location>
        <begin position="1"/>
        <end position="28"/>
    </location>
</feature>
<dbReference type="AlphaFoldDB" id="A0A841C1W7"/>
<reference evidence="2 3" key="1">
    <citation type="submission" date="2020-08" db="EMBL/GenBank/DDBJ databases">
        <title>Sequencing the genomes of 1000 actinobacteria strains.</title>
        <authorList>
            <person name="Klenk H.-P."/>
        </authorList>
    </citation>
    <scope>NUCLEOTIDE SEQUENCE [LARGE SCALE GENOMIC DNA]</scope>
    <source>
        <strain evidence="2 3">DSM 45362</strain>
    </source>
</reference>